<dbReference type="AlphaFoldDB" id="A0A6I8ME69"/>
<name>A0A6I8ME69_9FUSO</name>
<dbReference type="SUPFAM" id="SSF69500">
    <property type="entry name" value="DTD-like"/>
    <property type="match status" value="1"/>
</dbReference>
<protein>
    <submittedName>
        <fullName evidence="2">D-tyrosyl-tRNA(Tyr) deacylase</fullName>
    </submittedName>
</protein>
<gene>
    <name evidence="2" type="ORF">OMES3154_01053</name>
</gene>
<evidence type="ECO:0000256" key="1">
    <source>
        <dbReference type="ARBA" id="ARBA00009673"/>
    </source>
</evidence>
<dbReference type="Gene3D" id="3.50.80.10">
    <property type="entry name" value="D-tyrosyl-tRNA(Tyr) deacylase"/>
    <property type="match status" value="1"/>
</dbReference>
<reference evidence="2 3" key="1">
    <citation type="submission" date="2019-10" db="EMBL/GenBank/DDBJ databases">
        <authorList>
            <person name="Blom J."/>
        </authorList>
    </citation>
    <scope>NUCLEOTIDE SEQUENCE [LARGE SCALE GENOMIC DNA]</scope>
    <source>
        <strain evidence="2 3">ES3154-GLU</strain>
    </source>
</reference>
<sequence length="148" mass="17080">MKLLVSRVKYADILIDNKIKRTIQKGILVYVGFSIEDEKIDEKVIDKSINKILSLRFFEDESGKLKKNVVEENKEIMIVSNFSLYARNKKGTSLDFTKSLNSESAKLIYDKFLKELKNRYEKVVSGEFKSDMQITSLADGPLNVILEY</sequence>
<keyword evidence="3" id="KW-1185">Reference proteome</keyword>
<dbReference type="Pfam" id="PF02580">
    <property type="entry name" value="Tyr_Deacylase"/>
    <property type="match status" value="1"/>
</dbReference>
<accession>A0A6I8ME69</accession>
<dbReference type="PANTHER" id="PTHR10472">
    <property type="entry name" value="D-TYROSYL-TRNA TYR DEACYLASE"/>
    <property type="match status" value="1"/>
</dbReference>
<dbReference type="InterPro" id="IPR023509">
    <property type="entry name" value="DTD-like_sf"/>
</dbReference>
<dbReference type="GO" id="GO:0051500">
    <property type="term" value="F:D-tyrosyl-tRNA(Tyr) deacylase activity"/>
    <property type="evidence" value="ECO:0007669"/>
    <property type="project" value="TreeGrafter"/>
</dbReference>
<proteinExistence type="inferred from homology"/>
<dbReference type="InterPro" id="IPR003732">
    <property type="entry name" value="Daa-tRNA_deacyls_DTD"/>
</dbReference>
<dbReference type="Proteomes" id="UP000419017">
    <property type="component" value="Unassembled WGS sequence"/>
</dbReference>
<evidence type="ECO:0000313" key="2">
    <source>
        <dbReference type="EMBL" id="VWL85765.1"/>
    </source>
</evidence>
<evidence type="ECO:0000313" key="3">
    <source>
        <dbReference type="Proteomes" id="UP000419017"/>
    </source>
</evidence>
<comment type="similarity">
    <text evidence="1">Belongs to the DTD family.</text>
</comment>
<dbReference type="PANTHER" id="PTHR10472:SF5">
    <property type="entry name" value="D-AMINOACYL-TRNA DEACYLASE 1"/>
    <property type="match status" value="1"/>
</dbReference>
<dbReference type="GO" id="GO:0005737">
    <property type="term" value="C:cytoplasm"/>
    <property type="evidence" value="ECO:0007669"/>
    <property type="project" value="InterPro"/>
</dbReference>
<organism evidence="2 3">
    <name type="scientific">Oceanivirga miroungae</name>
    <dbReference type="NCBI Taxonomy" id="1130046"/>
    <lineage>
        <taxon>Bacteria</taxon>
        <taxon>Fusobacteriati</taxon>
        <taxon>Fusobacteriota</taxon>
        <taxon>Fusobacteriia</taxon>
        <taxon>Fusobacteriales</taxon>
        <taxon>Leptotrichiaceae</taxon>
        <taxon>Oceanivirga</taxon>
    </lineage>
</organism>
<dbReference type="EMBL" id="CABWIB010000001">
    <property type="protein sequence ID" value="VWL85765.1"/>
    <property type="molecule type" value="Genomic_DNA"/>
</dbReference>
<dbReference type="NCBIfam" id="TIGR00256">
    <property type="entry name" value="D-aminoacyl-tRNA deacylase"/>
    <property type="match status" value="1"/>
</dbReference>
<dbReference type="RefSeq" id="WP_156683738.1">
    <property type="nucleotide sequence ID" value="NZ_CABWIB010000001.1"/>
</dbReference>